<comment type="caution">
    <text evidence="1">The sequence shown here is derived from an EMBL/GenBank/DDBJ whole genome shotgun (WGS) entry which is preliminary data.</text>
</comment>
<evidence type="ECO:0000313" key="1">
    <source>
        <dbReference type="EMBL" id="GKV11351.1"/>
    </source>
</evidence>
<dbReference type="Proteomes" id="UP001054252">
    <property type="component" value="Unassembled WGS sequence"/>
</dbReference>
<evidence type="ECO:0000313" key="2">
    <source>
        <dbReference type="Proteomes" id="UP001054252"/>
    </source>
</evidence>
<dbReference type="EMBL" id="BPVZ01000034">
    <property type="protein sequence ID" value="GKV11351.1"/>
    <property type="molecule type" value="Genomic_DNA"/>
</dbReference>
<accession>A0AAV5JK69</accession>
<protein>
    <submittedName>
        <fullName evidence="1">Uncharacterized protein</fullName>
    </submittedName>
</protein>
<reference evidence="1 2" key="1">
    <citation type="journal article" date="2021" name="Commun. Biol.">
        <title>The genome of Shorea leprosula (Dipterocarpaceae) highlights the ecological relevance of drought in aseasonal tropical rainforests.</title>
        <authorList>
            <person name="Ng K.K.S."/>
            <person name="Kobayashi M.J."/>
            <person name="Fawcett J.A."/>
            <person name="Hatakeyama M."/>
            <person name="Paape T."/>
            <person name="Ng C.H."/>
            <person name="Ang C.C."/>
            <person name="Tnah L.H."/>
            <person name="Lee C.T."/>
            <person name="Nishiyama T."/>
            <person name="Sese J."/>
            <person name="O'Brien M.J."/>
            <person name="Copetti D."/>
            <person name="Mohd Noor M.I."/>
            <person name="Ong R.C."/>
            <person name="Putra M."/>
            <person name="Sireger I.Z."/>
            <person name="Indrioko S."/>
            <person name="Kosugi Y."/>
            <person name="Izuno A."/>
            <person name="Isagi Y."/>
            <person name="Lee S.L."/>
            <person name="Shimizu K.K."/>
        </authorList>
    </citation>
    <scope>NUCLEOTIDE SEQUENCE [LARGE SCALE GENOMIC DNA]</scope>
    <source>
        <strain evidence="1">214</strain>
    </source>
</reference>
<dbReference type="AlphaFoldDB" id="A0AAV5JK69"/>
<name>A0AAV5JK69_9ROSI</name>
<organism evidence="1 2">
    <name type="scientific">Rubroshorea leprosula</name>
    <dbReference type="NCBI Taxonomy" id="152421"/>
    <lineage>
        <taxon>Eukaryota</taxon>
        <taxon>Viridiplantae</taxon>
        <taxon>Streptophyta</taxon>
        <taxon>Embryophyta</taxon>
        <taxon>Tracheophyta</taxon>
        <taxon>Spermatophyta</taxon>
        <taxon>Magnoliopsida</taxon>
        <taxon>eudicotyledons</taxon>
        <taxon>Gunneridae</taxon>
        <taxon>Pentapetalae</taxon>
        <taxon>rosids</taxon>
        <taxon>malvids</taxon>
        <taxon>Malvales</taxon>
        <taxon>Dipterocarpaceae</taxon>
        <taxon>Rubroshorea</taxon>
    </lineage>
</organism>
<proteinExistence type="predicted"/>
<keyword evidence="2" id="KW-1185">Reference proteome</keyword>
<sequence length="34" mass="4095">MIAKLPEFTEQDCAFFWVFILSIFLQQRSPFGRQ</sequence>
<gene>
    <name evidence="1" type="ORF">SLEP1_g22615</name>
</gene>